<feature type="compositionally biased region" description="Low complexity" evidence="1">
    <location>
        <begin position="30"/>
        <end position="56"/>
    </location>
</feature>
<name>A0A8C4RDC9_ERPCA</name>
<organism evidence="3 4">
    <name type="scientific">Erpetoichthys calabaricus</name>
    <name type="common">Rope fish</name>
    <name type="synonym">Calamoichthys calabaricus</name>
    <dbReference type="NCBI Taxonomy" id="27687"/>
    <lineage>
        <taxon>Eukaryota</taxon>
        <taxon>Metazoa</taxon>
        <taxon>Chordata</taxon>
        <taxon>Craniata</taxon>
        <taxon>Vertebrata</taxon>
        <taxon>Euteleostomi</taxon>
        <taxon>Actinopterygii</taxon>
        <taxon>Polypteriformes</taxon>
        <taxon>Polypteridae</taxon>
        <taxon>Erpetoichthys</taxon>
    </lineage>
</organism>
<dbReference type="GO" id="GO:0051260">
    <property type="term" value="P:protein homooligomerization"/>
    <property type="evidence" value="ECO:0007669"/>
    <property type="project" value="InterPro"/>
</dbReference>
<gene>
    <name evidence="3" type="primary">LOC114648835</name>
</gene>
<accession>A0A8C4RDC9</accession>
<dbReference type="Ensembl" id="ENSECRT00000000343.1">
    <property type="protein sequence ID" value="ENSECRP00000000334.1"/>
    <property type="gene ID" value="ENSECRG00000000196.1"/>
</dbReference>
<evidence type="ECO:0000256" key="2">
    <source>
        <dbReference type="SAM" id="SignalP"/>
    </source>
</evidence>
<protein>
    <submittedName>
        <fullName evidence="3">Hornerin-like</fullName>
    </submittedName>
</protein>
<evidence type="ECO:0000313" key="3">
    <source>
        <dbReference type="Ensembl" id="ENSECRP00000000334.1"/>
    </source>
</evidence>
<keyword evidence="2" id="KW-0732">Signal</keyword>
<dbReference type="GO" id="GO:0016020">
    <property type="term" value="C:membrane"/>
    <property type="evidence" value="ECO:0007669"/>
    <property type="project" value="InterPro"/>
</dbReference>
<dbReference type="AlphaFoldDB" id="A0A8C4RDC9"/>
<feature type="region of interest" description="Disordered" evidence="1">
    <location>
        <begin position="23"/>
        <end position="153"/>
    </location>
</feature>
<proteinExistence type="predicted"/>
<evidence type="ECO:0000313" key="4">
    <source>
        <dbReference type="Proteomes" id="UP000694620"/>
    </source>
</evidence>
<reference evidence="3" key="2">
    <citation type="submission" date="2025-08" db="UniProtKB">
        <authorList>
            <consortium name="Ensembl"/>
        </authorList>
    </citation>
    <scope>IDENTIFICATION</scope>
</reference>
<feature type="signal peptide" evidence="2">
    <location>
        <begin position="1"/>
        <end position="20"/>
    </location>
</feature>
<dbReference type="Proteomes" id="UP000694620">
    <property type="component" value="Chromosome 1"/>
</dbReference>
<feature type="compositionally biased region" description="Low complexity" evidence="1">
    <location>
        <begin position="89"/>
        <end position="151"/>
    </location>
</feature>
<keyword evidence="4" id="KW-1185">Reference proteome</keyword>
<dbReference type="Gene3D" id="1.10.790.10">
    <property type="entry name" value="Prion/Doppel protein, beta-ribbon domain"/>
    <property type="match status" value="1"/>
</dbReference>
<reference evidence="3" key="1">
    <citation type="submission" date="2021-06" db="EMBL/GenBank/DDBJ databases">
        <authorList>
            <consortium name="Wellcome Sanger Institute Data Sharing"/>
        </authorList>
    </citation>
    <scope>NUCLEOTIDE SEQUENCE [LARGE SCALE GENOMIC DNA]</scope>
</reference>
<sequence>MKHLLVFTLLLALLSSSVLSKKGRGGIFGGSKTSKKTSSSSSSKSSWSSWSSNSNTQGGGNTQSRPNLDNPYRSGAGGSNWGQNNNRMPNQQGYGYGQNQPGYGQNQPGYGHNQPGYGHNQPGYGQNQPGYGQNQPGYGQNQPGYGYGHNQPGYGYGHNQPGYGYGHNQPGYGYGHNPGYGQGYGYGYGKNYGYKPKGFGKNSMVAAGVGAAAGAAVGYGLGRMYSRPWMDIDFDSPDAARYYRQYMERRYGHHRSMYRDDDGYNYYYERPPISYNDFIESCMRRPNLLEMPRNCSEPGSPDCLMQRDNSDSALVELFLNWNVSTANTTSTDSNTTTTTSTTPSKGVLRDTIKAKAATDPELATQMKLARCIEEYVDYTHQYLVSIPQSRATSIKLMNTLIFLAGMLMLQGFF</sequence>
<evidence type="ECO:0000256" key="1">
    <source>
        <dbReference type="SAM" id="MobiDB-lite"/>
    </source>
</evidence>
<reference evidence="3" key="3">
    <citation type="submission" date="2025-09" db="UniProtKB">
        <authorList>
            <consortium name="Ensembl"/>
        </authorList>
    </citation>
    <scope>IDENTIFICATION</scope>
</reference>
<dbReference type="GeneTree" id="ENSGT00530000064873"/>
<feature type="chain" id="PRO_5034419161" evidence="2">
    <location>
        <begin position="21"/>
        <end position="413"/>
    </location>
</feature>
<dbReference type="InterPro" id="IPR036924">
    <property type="entry name" value="Prion/Doppel_b-ribbon_dom_sf"/>
</dbReference>
<dbReference type="SUPFAM" id="SSF54098">
    <property type="entry name" value="Prion-like"/>
    <property type="match status" value="1"/>
</dbReference>